<dbReference type="Proteomes" id="UP000017805">
    <property type="component" value="Chromosome"/>
</dbReference>
<keyword evidence="3" id="KW-0444">Lipid biosynthesis</keyword>
<dbReference type="GO" id="GO:0005886">
    <property type="term" value="C:plasma membrane"/>
    <property type="evidence" value="ECO:0007669"/>
    <property type="project" value="UniProtKB-SubCell"/>
</dbReference>
<comment type="subcellular location">
    <subcellularLocation>
        <location evidence="1">Cell membrane</location>
    </subcellularLocation>
</comment>
<evidence type="ECO:0000256" key="10">
    <source>
        <dbReference type="ARBA" id="ARBA00023209"/>
    </source>
</evidence>
<evidence type="ECO:0000256" key="3">
    <source>
        <dbReference type="ARBA" id="ARBA00022516"/>
    </source>
</evidence>
<keyword evidence="7" id="KW-1133">Transmembrane helix</keyword>
<organism evidence="14 15">
    <name type="scientific">Bacillus infantis NRRL B-14911</name>
    <dbReference type="NCBI Taxonomy" id="1367477"/>
    <lineage>
        <taxon>Bacteria</taxon>
        <taxon>Bacillati</taxon>
        <taxon>Bacillota</taxon>
        <taxon>Bacilli</taxon>
        <taxon>Bacillales</taxon>
        <taxon>Bacillaceae</taxon>
        <taxon>Bacillus</taxon>
    </lineage>
</organism>
<keyword evidence="6" id="KW-0677">Repeat</keyword>
<evidence type="ECO:0000256" key="7">
    <source>
        <dbReference type="ARBA" id="ARBA00022989"/>
    </source>
</evidence>
<dbReference type="EC" id="2.7.8.-" evidence="12"/>
<evidence type="ECO:0000256" key="5">
    <source>
        <dbReference type="ARBA" id="ARBA00022692"/>
    </source>
</evidence>
<keyword evidence="2" id="KW-1003">Cell membrane</keyword>
<keyword evidence="11" id="KW-1208">Phospholipid metabolism</keyword>
<evidence type="ECO:0000256" key="12">
    <source>
        <dbReference type="NCBIfam" id="TIGR04265"/>
    </source>
</evidence>
<dbReference type="InterPro" id="IPR025202">
    <property type="entry name" value="PLD-like_dom"/>
</dbReference>
<gene>
    <name evidence="14" type="ORF">N288_23960</name>
</gene>
<keyword evidence="5" id="KW-0812">Transmembrane</keyword>
<dbReference type="PANTHER" id="PTHR21248">
    <property type="entry name" value="CARDIOLIPIN SYNTHASE"/>
    <property type="match status" value="1"/>
</dbReference>
<evidence type="ECO:0000259" key="13">
    <source>
        <dbReference type="PROSITE" id="PS50035"/>
    </source>
</evidence>
<dbReference type="HOGENOM" id="CLU_038053_3_1_9"/>
<evidence type="ECO:0000256" key="2">
    <source>
        <dbReference type="ARBA" id="ARBA00022475"/>
    </source>
</evidence>
<dbReference type="CDD" id="cd09112">
    <property type="entry name" value="PLDc_CLS_2"/>
    <property type="match status" value="1"/>
</dbReference>
<keyword evidence="9" id="KW-0472">Membrane</keyword>
<dbReference type="SMART" id="SM00155">
    <property type="entry name" value="PLDc"/>
    <property type="match status" value="2"/>
</dbReference>
<feature type="domain" description="PLD phosphodiesterase" evidence="13">
    <location>
        <begin position="141"/>
        <end position="168"/>
    </location>
</feature>
<dbReference type="NCBIfam" id="TIGR04265">
    <property type="entry name" value="bac_cardiolipin"/>
    <property type="match status" value="1"/>
</dbReference>
<dbReference type="PATRIC" id="fig|1367477.3.peg.4787"/>
<evidence type="ECO:0000256" key="6">
    <source>
        <dbReference type="ARBA" id="ARBA00022737"/>
    </source>
</evidence>
<dbReference type="PROSITE" id="PS51257">
    <property type="entry name" value="PROKAR_LIPOPROTEIN"/>
    <property type="match status" value="1"/>
</dbReference>
<dbReference type="PIRSF" id="PIRSF000850">
    <property type="entry name" value="Phospholipase_D_PSS"/>
    <property type="match status" value="1"/>
</dbReference>
<dbReference type="Pfam" id="PF13091">
    <property type="entry name" value="PLDc_2"/>
    <property type="match status" value="2"/>
</dbReference>
<evidence type="ECO:0000313" key="15">
    <source>
        <dbReference type="Proteomes" id="UP000017805"/>
    </source>
</evidence>
<dbReference type="FunFam" id="3.30.870.10:FF:000014">
    <property type="entry name" value="Cardiolipin synthase"/>
    <property type="match status" value="1"/>
</dbReference>
<dbReference type="CDD" id="cd09110">
    <property type="entry name" value="PLDc_CLS_1"/>
    <property type="match status" value="1"/>
</dbReference>
<dbReference type="Gene3D" id="3.30.870.10">
    <property type="entry name" value="Endonuclease Chain A"/>
    <property type="match status" value="2"/>
</dbReference>
<evidence type="ECO:0000256" key="11">
    <source>
        <dbReference type="ARBA" id="ARBA00023264"/>
    </source>
</evidence>
<evidence type="ECO:0000256" key="9">
    <source>
        <dbReference type="ARBA" id="ARBA00023136"/>
    </source>
</evidence>
<accession>U5LJ12</accession>
<dbReference type="InterPro" id="IPR022924">
    <property type="entry name" value="Cardiolipin_synthase"/>
</dbReference>
<sequence>MKTAIIILAIGLALLLWVSCDMALGRRKQLSKVQRKNYPVRQSRIDLITAGPDLFEKLFLDIKHAKKHIHILFYIVKNDKISGEFLSLLKKKAEEGVEVRLLLDWVGSLRVKRKLITGLKEAGVRFAFCHVPKLPYLFYSSQSRNHRKITVIDGSIGYLGGYNIGKEYVNLDSKLCPWRDYHLRMTGEGVNDLQSEFLCDWRDASGTDLLRDAAYFPRLPQEGLRHQHIPSEAGYLEETFLAIIRNSRRKIIIGTPYFIPSPALFQELRRALDRGVRLSIIVPSKTDHPLVKEASYPYLRVLLKEGARIYQYMNGFYHAKILLSDDTVCDIGTANFDKRSLYLNHELNCYIYDKAFIQKAEKVLEQDMKDSKLLMLKNISGFNAIRWLREGVAKSVSYFL</sequence>
<evidence type="ECO:0000256" key="1">
    <source>
        <dbReference type="ARBA" id="ARBA00004236"/>
    </source>
</evidence>
<name>U5LJ12_9BACI</name>
<proteinExistence type="predicted"/>
<keyword evidence="4" id="KW-0808">Transferase</keyword>
<dbReference type="EMBL" id="CP006643">
    <property type="protein sequence ID" value="AGX06627.1"/>
    <property type="molecule type" value="Genomic_DNA"/>
</dbReference>
<feature type="domain" description="PLD phosphodiesterase" evidence="13">
    <location>
        <begin position="313"/>
        <end position="340"/>
    </location>
</feature>
<dbReference type="STRING" id="1367477.N288_23960"/>
<evidence type="ECO:0000256" key="4">
    <source>
        <dbReference type="ARBA" id="ARBA00022679"/>
    </source>
</evidence>
<dbReference type="PANTHER" id="PTHR21248:SF7">
    <property type="entry name" value="MINOR CARDIOLIPIN SYNTHASE CLSB"/>
    <property type="match status" value="1"/>
</dbReference>
<dbReference type="SUPFAM" id="SSF56024">
    <property type="entry name" value="Phospholipase D/nuclease"/>
    <property type="match status" value="2"/>
</dbReference>
<protein>
    <recommendedName>
        <fullName evidence="12">Cardiolipin synthase</fullName>
        <ecNumber evidence="12">2.7.8.-</ecNumber>
    </recommendedName>
</protein>
<reference evidence="14 15" key="1">
    <citation type="submission" date="2013-07" db="EMBL/GenBank/DDBJ databases">
        <title>Complete genome sequence of Bacillus infantis NRRL B-14911 that has potential to induce cardiac disease by antigenic mimicry.</title>
        <authorList>
            <person name="Massilamany C."/>
            <person name="Smith T.P.L."/>
            <person name="Loy J.D."/>
            <person name="Barletta R."/>
            <person name="Reddy J."/>
        </authorList>
    </citation>
    <scope>NUCLEOTIDE SEQUENCE [LARGE SCALE GENOMIC DNA]</scope>
    <source>
        <strain evidence="14 15">NRRL B-14911</strain>
    </source>
</reference>
<dbReference type="PROSITE" id="PS50035">
    <property type="entry name" value="PLD"/>
    <property type="match status" value="2"/>
</dbReference>
<dbReference type="GO" id="GO:0008808">
    <property type="term" value="F:cardiolipin synthase activity"/>
    <property type="evidence" value="ECO:0007669"/>
    <property type="project" value="UniProtKB-UniRule"/>
</dbReference>
<evidence type="ECO:0000313" key="14">
    <source>
        <dbReference type="EMBL" id="AGX06627.1"/>
    </source>
</evidence>
<dbReference type="AlphaFoldDB" id="U5LJ12"/>
<keyword evidence="10" id="KW-0594">Phospholipid biosynthesis</keyword>
<keyword evidence="15" id="KW-1185">Reference proteome</keyword>
<dbReference type="InterPro" id="IPR001736">
    <property type="entry name" value="PLipase_D/transphosphatidylase"/>
</dbReference>
<dbReference type="GO" id="GO:0032049">
    <property type="term" value="P:cardiolipin biosynthetic process"/>
    <property type="evidence" value="ECO:0007669"/>
    <property type="project" value="UniProtKB-UniRule"/>
</dbReference>
<dbReference type="KEGG" id="bif:N288_23960"/>
<evidence type="ECO:0000256" key="8">
    <source>
        <dbReference type="ARBA" id="ARBA00023098"/>
    </source>
</evidence>
<keyword evidence="8" id="KW-0443">Lipid metabolism</keyword>